<organism evidence="6 7">
    <name type="scientific">Corynebacterium aquilae DSM 44791</name>
    <dbReference type="NCBI Taxonomy" id="1431546"/>
    <lineage>
        <taxon>Bacteria</taxon>
        <taxon>Bacillati</taxon>
        <taxon>Actinomycetota</taxon>
        <taxon>Actinomycetes</taxon>
        <taxon>Mycobacteriales</taxon>
        <taxon>Corynebacteriaceae</taxon>
        <taxon>Corynebacterium</taxon>
    </lineage>
</organism>
<dbReference type="Gene3D" id="3.40.190.290">
    <property type="match status" value="1"/>
</dbReference>
<evidence type="ECO:0000256" key="3">
    <source>
        <dbReference type="ARBA" id="ARBA00023125"/>
    </source>
</evidence>
<proteinExistence type="inferred from homology"/>
<dbReference type="InterPro" id="IPR036390">
    <property type="entry name" value="WH_DNA-bd_sf"/>
</dbReference>
<dbReference type="Pfam" id="PF00126">
    <property type="entry name" value="HTH_1"/>
    <property type="match status" value="1"/>
</dbReference>
<dbReference type="OrthoDB" id="9808620at2"/>
<name>A0A1L7CIA9_9CORY</name>
<dbReference type="AlphaFoldDB" id="A0A1L7CIA9"/>
<evidence type="ECO:0000256" key="1">
    <source>
        <dbReference type="ARBA" id="ARBA00009437"/>
    </source>
</evidence>
<dbReference type="Pfam" id="PF03466">
    <property type="entry name" value="LysR_substrate"/>
    <property type="match status" value="1"/>
</dbReference>
<dbReference type="PRINTS" id="PR00039">
    <property type="entry name" value="HTHLYSR"/>
</dbReference>
<keyword evidence="4" id="KW-0804">Transcription</keyword>
<dbReference type="InterPro" id="IPR005119">
    <property type="entry name" value="LysR_subst-bd"/>
</dbReference>
<dbReference type="PANTHER" id="PTHR30126:SF39">
    <property type="entry name" value="HTH-TYPE TRANSCRIPTIONAL REGULATOR CYSL"/>
    <property type="match status" value="1"/>
</dbReference>
<protein>
    <recommendedName>
        <fullName evidence="5">HTH lysR-type domain-containing protein</fullName>
    </recommendedName>
</protein>
<feature type="domain" description="HTH lysR-type" evidence="5">
    <location>
        <begin position="2"/>
        <end position="59"/>
    </location>
</feature>
<dbReference type="SUPFAM" id="SSF46785">
    <property type="entry name" value="Winged helix' DNA-binding domain"/>
    <property type="match status" value="1"/>
</dbReference>
<dbReference type="InterPro" id="IPR036388">
    <property type="entry name" value="WH-like_DNA-bd_sf"/>
</dbReference>
<dbReference type="EMBL" id="CP009245">
    <property type="protein sequence ID" value="APT85591.1"/>
    <property type="molecule type" value="Genomic_DNA"/>
</dbReference>
<dbReference type="GO" id="GO:0003700">
    <property type="term" value="F:DNA-binding transcription factor activity"/>
    <property type="evidence" value="ECO:0007669"/>
    <property type="project" value="InterPro"/>
</dbReference>
<gene>
    <name evidence="6" type="ORF">CAQU_11675</name>
</gene>
<dbReference type="RefSeq" id="WP_075727828.1">
    <property type="nucleotide sequence ID" value="NZ_CP009245.1"/>
</dbReference>
<evidence type="ECO:0000313" key="6">
    <source>
        <dbReference type="EMBL" id="APT85591.1"/>
    </source>
</evidence>
<keyword evidence="3" id="KW-0238">DNA-binding</keyword>
<dbReference type="PROSITE" id="PS50931">
    <property type="entry name" value="HTH_LYSR"/>
    <property type="match status" value="1"/>
</dbReference>
<evidence type="ECO:0000256" key="4">
    <source>
        <dbReference type="ARBA" id="ARBA00023163"/>
    </source>
</evidence>
<sequence>MVDLRQLEALAALERLGTVSDAARALNISQQACSARLKALEKHLGHTLCERTATGLTLTDTGRIINGWAANLLNGAQEFNSLVASLSPTPTAQLRLGASLTVAEYLLPAWLHHHREHHPHRDVTVRAENSHSIAHAVETGEIDLGIIESPTWPTTLSARQVSTDAMDIVVTPQHPWAHHTPSPQRVATTQLISREQGSGTRATIDQGFARLGLTPAPAHTEVTSTVAGLSLTRAGIAPAILSRRVVADDISRGTLVAVAVNGLHFIRPITALWAGEKPSPGAQEFLTALNKP</sequence>
<keyword evidence="2" id="KW-0805">Transcription regulation</keyword>
<dbReference type="STRING" id="1431546.CAQU_11675"/>
<dbReference type="KEGG" id="caqu:CAQU_11675"/>
<dbReference type="Proteomes" id="UP000185478">
    <property type="component" value="Chromosome"/>
</dbReference>
<dbReference type="Gene3D" id="1.10.10.10">
    <property type="entry name" value="Winged helix-like DNA-binding domain superfamily/Winged helix DNA-binding domain"/>
    <property type="match status" value="1"/>
</dbReference>
<dbReference type="SUPFAM" id="SSF53850">
    <property type="entry name" value="Periplasmic binding protein-like II"/>
    <property type="match status" value="1"/>
</dbReference>
<dbReference type="PANTHER" id="PTHR30126">
    <property type="entry name" value="HTH-TYPE TRANSCRIPTIONAL REGULATOR"/>
    <property type="match status" value="1"/>
</dbReference>
<keyword evidence="7" id="KW-1185">Reference proteome</keyword>
<dbReference type="InterPro" id="IPR000847">
    <property type="entry name" value="LysR_HTH_N"/>
</dbReference>
<accession>A0A1L7CIA9</accession>
<evidence type="ECO:0000313" key="7">
    <source>
        <dbReference type="Proteomes" id="UP000185478"/>
    </source>
</evidence>
<comment type="similarity">
    <text evidence="1">Belongs to the LysR transcriptional regulatory family.</text>
</comment>
<reference evidence="6 7" key="1">
    <citation type="submission" date="2014-08" db="EMBL/GenBank/DDBJ databases">
        <title>Complete genome sequence of Corynebacterium aquilae S-613T(T) (=DSM 44791(T)), isolated from the choana of a healthy golden eagle.</title>
        <authorList>
            <person name="Ruckert C."/>
            <person name="Albersmeier A."/>
            <person name="Winkler A."/>
            <person name="Kalinowski J."/>
        </authorList>
    </citation>
    <scope>NUCLEOTIDE SEQUENCE [LARGE SCALE GENOMIC DNA]</scope>
    <source>
        <strain evidence="6 7">S-613</strain>
    </source>
</reference>
<dbReference type="GO" id="GO:0000976">
    <property type="term" value="F:transcription cis-regulatory region binding"/>
    <property type="evidence" value="ECO:0007669"/>
    <property type="project" value="TreeGrafter"/>
</dbReference>
<evidence type="ECO:0000256" key="2">
    <source>
        <dbReference type="ARBA" id="ARBA00023015"/>
    </source>
</evidence>
<evidence type="ECO:0000259" key="5">
    <source>
        <dbReference type="PROSITE" id="PS50931"/>
    </source>
</evidence>